<dbReference type="InParanoid" id="A0A1C7N1J5"/>
<organism evidence="2 3">
    <name type="scientific">Choanephora cucurbitarum</name>
    <dbReference type="NCBI Taxonomy" id="101091"/>
    <lineage>
        <taxon>Eukaryota</taxon>
        <taxon>Fungi</taxon>
        <taxon>Fungi incertae sedis</taxon>
        <taxon>Mucoromycota</taxon>
        <taxon>Mucoromycotina</taxon>
        <taxon>Mucoromycetes</taxon>
        <taxon>Mucorales</taxon>
        <taxon>Mucorineae</taxon>
        <taxon>Choanephoraceae</taxon>
        <taxon>Choanephoroideae</taxon>
        <taxon>Choanephora</taxon>
    </lineage>
</organism>
<dbReference type="Proteomes" id="UP000093000">
    <property type="component" value="Unassembled WGS sequence"/>
</dbReference>
<accession>A0A1C7N1J5</accession>
<name>A0A1C7N1J5_9FUNG</name>
<proteinExistence type="predicted"/>
<comment type="caution">
    <text evidence="2">The sequence shown here is derived from an EMBL/GenBank/DDBJ whole genome shotgun (WGS) entry which is preliminary data.</text>
</comment>
<sequence length="97" mass="10847">MLTRLLNSIRETINRPNNRNTSNNKHTDSRRPSVTETCDETAPHTFSTTPAMPEPIPIVGSAPTSTNHARRRSSLFGISNVTYDDYVQKDLVSSSWS</sequence>
<evidence type="ECO:0000313" key="2">
    <source>
        <dbReference type="EMBL" id="OBZ82499.1"/>
    </source>
</evidence>
<feature type="compositionally biased region" description="Low complexity" evidence="1">
    <location>
        <begin position="14"/>
        <end position="24"/>
    </location>
</feature>
<feature type="compositionally biased region" description="Polar residues" evidence="1">
    <location>
        <begin position="1"/>
        <end position="11"/>
    </location>
</feature>
<reference evidence="2 3" key="1">
    <citation type="submission" date="2016-03" db="EMBL/GenBank/DDBJ databases">
        <title>Choanephora cucurbitarum.</title>
        <authorList>
            <person name="Min B."/>
            <person name="Park H."/>
            <person name="Park J.-H."/>
            <person name="Shin H.-D."/>
            <person name="Choi I.-G."/>
        </authorList>
    </citation>
    <scope>NUCLEOTIDE SEQUENCE [LARGE SCALE GENOMIC DNA]</scope>
    <source>
        <strain evidence="2 3">KUS-F28377</strain>
    </source>
</reference>
<evidence type="ECO:0000256" key="1">
    <source>
        <dbReference type="SAM" id="MobiDB-lite"/>
    </source>
</evidence>
<dbReference type="OrthoDB" id="2261102at2759"/>
<dbReference type="EMBL" id="LUGH01000853">
    <property type="protein sequence ID" value="OBZ82499.1"/>
    <property type="molecule type" value="Genomic_DNA"/>
</dbReference>
<keyword evidence="3" id="KW-1185">Reference proteome</keyword>
<evidence type="ECO:0000313" key="3">
    <source>
        <dbReference type="Proteomes" id="UP000093000"/>
    </source>
</evidence>
<feature type="region of interest" description="Disordered" evidence="1">
    <location>
        <begin position="1"/>
        <end position="69"/>
    </location>
</feature>
<dbReference type="AlphaFoldDB" id="A0A1C7N1J5"/>
<protein>
    <submittedName>
        <fullName evidence="2">Uncharacterized protein</fullName>
    </submittedName>
</protein>
<gene>
    <name evidence="2" type="ORF">A0J61_09451</name>
</gene>